<feature type="compositionally biased region" description="Polar residues" evidence="1">
    <location>
        <begin position="1"/>
        <end position="15"/>
    </location>
</feature>
<feature type="compositionally biased region" description="Polar residues" evidence="1">
    <location>
        <begin position="460"/>
        <end position="475"/>
    </location>
</feature>
<dbReference type="Proteomes" id="UP000198341">
    <property type="component" value="Chromosome 5"/>
</dbReference>
<protein>
    <recommendedName>
        <fullName evidence="2">SAP domain-containing protein</fullName>
    </recommendedName>
</protein>
<feature type="region of interest" description="Disordered" evidence="1">
    <location>
        <begin position="226"/>
        <end position="245"/>
    </location>
</feature>
<sequence>MGIRTYSSKITNGRNPLSLKQEEPNVDNNNTNNKPSSSSGKRPTSGVESIFKNDSVEVGKEFKENVRTWNVNRERGHSGHGIFSQKTPPKFLKVPVDRKKEDDAQIAGGVVKPVDLKQLTLQELRTACRERKVNPAGSKDALVERLEEAVKSGFCKAEFKTSTTSTVGAGVRFDDRQKKGFHWNTSKVRLTSELHQKGMYKGNEIFSSNFTDDRRQTAHTRVVGNANVEGGGVLPSSSSAEQKGVAAGADFSFHTTHTRTKKEEQEQNPPQASEARMKYWDSARGHDLFGSWTQPTAEGEEEEDDEKEEQAATPKMMMVPPTTVEDIVQEEVKEEEEKVEKEEEEEEDIDEYKRRQTMSLEEMKLLRSENDAKLPSTPSVEDKEEADEEYSPSPAKTVIFTATKAEKNSSPVFMCPKSPYHAYLNGSDNEEDDGDDDEEAIRLADQAVREVEEELKAESFESSLNITEEGASSMQ</sequence>
<gene>
    <name evidence="3" type="ORF">Bathy05g04950</name>
</gene>
<dbReference type="SMART" id="SM00513">
    <property type="entry name" value="SAP"/>
    <property type="match status" value="1"/>
</dbReference>
<dbReference type="GeneID" id="19015998"/>
<feature type="region of interest" description="Disordered" evidence="1">
    <location>
        <begin position="71"/>
        <end position="91"/>
    </location>
</feature>
<dbReference type="Gene3D" id="1.10.720.30">
    <property type="entry name" value="SAP domain"/>
    <property type="match status" value="1"/>
</dbReference>
<accession>K8EEY7</accession>
<feature type="compositionally biased region" description="Low complexity" evidence="1">
    <location>
        <begin position="26"/>
        <end position="39"/>
    </location>
</feature>
<dbReference type="SUPFAM" id="SSF68906">
    <property type="entry name" value="SAP domain"/>
    <property type="match status" value="1"/>
</dbReference>
<name>K8EEY7_9CHLO</name>
<dbReference type="InterPro" id="IPR003034">
    <property type="entry name" value="SAP_dom"/>
</dbReference>
<organism evidence="3 4">
    <name type="scientific">Bathycoccus prasinos</name>
    <dbReference type="NCBI Taxonomy" id="41875"/>
    <lineage>
        <taxon>Eukaryota</taxon>
        <taxon>Viridiplantae</taxon>
        <taxon>Chlorophyta</taxon>
        <taxon>Mamiellophyceae</taxon>
        <taxon>Mamiellales</taxon>
        <taxon>Bathycoccaceae</taxon>
        <taxon>Bathycoccus</taxon>
    </lineage>
</organism>
<feature type="compositionally biased region" description="Acidic residues" evidence="1">
    <location>
        <begin position="298"/>
        <end position="308"/>
    </location>
</feature>
<dbReference type="OrthoDB" id="62622at2759"/>
<evidence type="ECO:0000313" key="4">
    <source>
        <dbReference type="Proteomes" id="UP000198341"/>
    </source>
</evidence>
<dbReference type="EMBL" id="FO082274">
    <property type="protein sequence ID" value="CCO16591.1"/>
    <property type="molecule type" value="Genomic_DNA"/>
</dbReference>
<dbReference type="PROSITE" id="PS50800">
    <property type="entry name" value="SAP"/>
    <property type="match status" value="1"/>
</dbReference>
<evidence type="ECO:0000313" key="3">
    <source>
        <dbReference type="EMBL" id="CCO16591.1"/>
    </source>
</evidence>
<feature type="domain" description="SAP" evidence="2">
    <location>
        <begin position="116"/>
        <end position="150"/>
    </location>
</feature>
<reference evidence="3 4" key="1">
    <citation type="submission" date="2011-10" db="EMBL/GenBank/DDBJ databases">
        <authorList>
            <person name="Genoscope - CEA"/>
        </authorList>
    </citation>
    <scope>NUCLEOTIDE SEQUENCE [LARGE SCALE GENOMIC DNA]</scope>
    <source>
        <strain evidence="3 4">RCC 1105</strain>
    </source>
</reference>
<feature type="region of interest" description="Disordered" evidence="1">
    <location>
        <begin position="255"/>
        <end position="394"/>
    </location>
</feature>
<dbReference type="InterPro" id="IPR036361">
    <property type="entry name" value="SAP_dom_sf"/>
</dbReference>
<dbReference type="KEGG" id="bpg:Bathy05g04950"/>
<feature type="compositionally biased region" description="Basic and acidic residues" evidence="1">
    <location>
        <begin position="275"/>
        <end position="287"/>
    </location>
</feature>
<dbReference type="AlphaFoldDB" id="K8EEY7"/>
<feature type="region of interest" description="Disordered" evidence="1">
    <location>
        <begin position="452"/>
        <end position="475"/>
    </location>
</feature>
<keyword evidence="4" id="KW-1185">Reference proteome</keyword>
<feature type="compositionally biased region" description="Basic and acidic residues" evidence="1">
    <location>
        <begin position="361"/>
        <end position="372"/>
    </location>
</feature>
<evidence type="ECO:0000256" key="1">
    <source>
        <dbReference type="SAM" id="MobiDB-lite"/>
    </source>
</evidence>
<feature type="region of interest" description="Disordered" evidence="1">
    <location>
        <begin position="1"/>
        <end position="54"/>
    </location>
</feature>
<evidence type="ECO:0000259" key="2">
    <source>
        <dbReference type="PROSITE" id="PS50800"/>
    </source>
</evidence>
<dbReference type="RefSeq" id="XP_007513033.1">
    <property type="nucleotide sequence ID" value="XM_007512971.1"/>
</dbReference>
<proteinExistence type="predicted"/>
<dbReference type="Pfam" id="PF02037">
    <property type="entry name" value="SAP"/>
    <property type="match status" value="1"/>
</dbReference>